<dbReference type="EMBL" id="CP144749">
    <property type="protein sequence ID" value="WVZ77386.1"/>
    <property type="molecule type" value="Genomic_DNA"/>
</dbReference>
<feature type="non-terminal residue" evidence="2">
    <location>
        <position position="153"/>
    </location>
</feature>
<gene>
    <name evidence="2" type="ORF">U9M48_025258</name>
</gene>
<organism evidence="2 3">
    <name type="scientific">Paspalum notatum var. saurae</name>
    <dbReference type="NCBI Taxonomy" id="547442"/>
    <lineage>
        <taxon>Eukaryota</taxon>
        <taxon>Viridiplantae</taxon>
        <taxon>Streptophyta</taxon>
        <taxon>Embryophyta</taxon>
        <taxon>Tracheophyta</taxon>
        <taxon>Spermatophyta</taxon>
        <taxon>Magnoliopsida</taxon>
        <taxon>Liliopsida</taxon>
        <taxon>Poales</taxon>
        <taxon>Poaceae</taxon>
        <taxon>PACMAD clade</taxon>
        <taxon>Panicoideae</taxon>
        <taxon>Andropogonodae</taxon>
        <taxon>Paspaleae</taxon>
        <taxon>Paspalinae</taxon>
        <taxon>Paspalum</taxon>
    </lineage>
</organism>
<evidence type="ECO:0000313" key="2">
    <source>
        <dbReference type="EMBL" id="WVZ77386.1"/>
    </source>
</evidence>
<protein>
    <submittedName>
        <fullName evidence="2">Uncharacterized protein</fullName>
    </submittedName>
</protein>
<dbReference type="AlphaFoldDB" id="A0AAQ3TQ48"/>
<feature type="compositionally biased region" description="Pro residues" evidence="1">
    <location>
        <begin position="87"/>
        <end position="98"/>
    </location>
</feature>
<name>A0AAQ3TQ48_PASNO</name>
<accession>A0AAQ3TQ48</accession>
<feature type="region of interest" description="Disordered" evidence="1">
    <location>
        <begin position="43"/>
        <end position="128"/>
    </location>
</feature>
<dbReference type="Proteomes" id="UP001341281">
    <property type="component" value="Chromosome 05"/>
</dbReference>
<sequence>PVSQKAETTGWKPSYHVQEAPRAIKAQANHLAAYIPHRTLFWSSRSAGRTPPPRHHPPPPRPSHPQAPRIGKWEKQANPACSRIANPKPPNLPPPGPDPGAAGAAATGITGRCRGAPGSPLPPPPPRLLRHEISGIEVGVDSTATRLENLGSF</sequence>
<evidence type="ECO:0000313" key="3">
    <source>
        <dbReference type="Proteomes" id="UP001341281"/>
    </source>
</evidence>
<evidence type="ECO:0000256" key="1">
    <source>
        <dbReference type="SAM" id="MobiDB-lite"/>
    </source>
</evidence>
<keyword evidence="3" id="KW-1185">Reference proteome</keyword>
<proteinExistence type="predicted"/>
<feature type="compositionally biased region" description="Low complexity" evidence="1">
    <location>
        <begin position="99"/>
        <end position="116"/>
    </location>
</feature>
<reference evidence="2 3" key="1">
    <citation type="submission" date="2024-02" db="EMBL/GenBank/DDBJ databases">
        <title>High-quality chromosome-scale genome assembly of Pensacola bahiagrass (Paspalum notatum Flugge var. saurae).</title>
        <authorList>
            <person name="Vega J.M."/>
            <person name="Podio M."/>
            <person name="Orjuela J."/>
            <person name="Siena L.A."/>
            <person name="Pessino S.C."/>
            <person name="Combes M.C."/>
            <person name="Mariac C."/>
            <person name="Albertini E."/>
            <person name="Pupilli F."/>
            <person name="Ortiz J.P.A."/>
            <person name="Leblanc O."/>
        </authorList>
    </citation>
    <scope>NUCLEOTIDE SEQUENCE [LARGE SCALE GENOMIC DNA]</scope>
    <source>
        <strain evidence="2">R1</strain>
        <tissue evidence="2">Leaf</tissue>
    </source>
</reference>